<reference evidence="1 2" key="1">
    <citation type="submission" date="2015-12" db="EMBL/GenBank/DDBJ databases">
        <authorList>
            <person name="Shamseldin A."/>
            <person name="Moawad H."/>
            <person name="Abd El-Rahim W.M."/>
            <person name="Sadowsky M.J."/>
        </authorList>
    </citation>
    <scope>NUCLEOTIDE SEQUENCE [LARGE SCALE GENOMIC DNA]</scope>
    <source>
        <strain evidence="1 2">JC234</strain>
    </source>
</reference>
<sequence length="114" mass="12600">MTSQPSFATMPEKTVFIVNVMHCHEGKQAQTLAAIDAVVRYVAQAKPGFRWSTLARSTDGDTVGNIEAISGVDDVEAFFADSEFRRLWERVGKVSRHEFHTYAADAVILPGADR</sequence>
<dbReference type="InterPro" id="IPR011008">
    <property type="entry name" value="Dimeric_a/b-barrel"/>
</dbReference>
<evidence type="ECO:0008006" key="3">
    <source>
        <dbReference type="Google" id="ProtNLM"/>
    </source>
</evidence>
<dbReference type="SUPFAM" id="SSF54909">
    <property type="entry name" value="Dimeric alpha+beta barrel"/>
    <property type="match status" value="1"/>
</dbReference>
<dbReference type="RefSeq" id="WP_066177838.1">
    <property type="nucleotide sequence ID" value="NZ_LQZT01000012.1"/>
</dbReference>
<organism evidence="1 2">
    <name type="scientific">Hoeflea olei</name>
    <dbReference type="NCBI Taxonomy" id="1480615"/>
    <lineage>
        <taxon>Bacteria</taxon>
        <taxon>Pseudomonadati</taxon>
        <taxon>Pseudomonadota</taxon>
        <taxon>Alphaproteobacteria</taxon>
        <taxon>Hyphomicrobiales</taxon>
        <taxon>Rhizobiaceae</taxon>
        <taxon>Hoeflea</taxon>
    </lineage>
</organism>
<protein>
    <recommendedName>
        <fullName evidence="3">Antibiotic biosynthesis monooxygenase</fullName>
    </recommendedName>
</protein>
<dbReference type="EMBL" id="LQZT01000012">
    <property type="protein sequence ID" value="OCW57690.1"/>
    <property type="molecule type" value="Genomic_DNA"/>
</dbReference>
<keyword evidence="2" id="KW-1185">Reference proteome</keyword>
<dbReference type="Proteomes" id="UP000094795">
    <property type="component" value="Unassembled WGS sequence"/>
</dbReference>
<dbReference type="AlphaFoldDB" id="A0A1C1YWA4"/>
<comment type="caution">
    <text evidence="1">The sequence shown here is derived from an EMBL/GenBank/DDBJ whole genome shotgun (WGS) entry which is preliminary data.</text>
</comment>
<dbReference type="Gene3D" id="3.30.70.100">
    <property type="match status" value="1"/>
</dbReference>
<gene>
    <name evidence="1" type="ORF">AWJ14_02455</name>
</gene>
<accession>A0A1C1YWA4</accession>
<proteinExistence type="predicted"/>
<dbReference type="OrthoDB" id="6878301at2"/>
<dbReference type="STRING" id="1480615.AWJ14_02455"/>
<name>A0A1C1YWA4_9HYPH</name>
<evidence type="ECO:0000313" key="1">
    <source>
        <dbReference type="EMBL" id="OCW57690.1"/>
    </source>
</evidence>
<evidence type="ECO:0000313" key="2">
    <source>
        <dbReference type="Proteomes" id="UP000094795"/>
    </source>
</evidence>